<name>A0A6L9ML31_9HYPH</name>
<dbReference type="RefSeq" id="WP_163045447.1">
    <property type="nucleotide sequence ID" value="NZ_JAAAMJ010000017.1"/>
</dbReference>
<dbReference type="Proteomes" id="UP000476332">
    <property type="component" value="Unassembled WGS sequence"/>
</dbReference>
<reference evidence="2 3" key="1">
    <citation type="submission" date="2020-01" db="EMBL/GenBank/DDBJ databases">
        <title>Genomes of bacteria type strains.</title>
        <authorList>
            <person name="Chen J."/>
            <person name="Zhu S."/>
            <person name="Chen J."/>
        </authorList>
    </citation>
    <scope>NUCLEOTIDE SEQUENCE [LARGE SCALE GENOMIC DNA]</scope>
    <source>
        <strain evidence="2 3">KCTC 52919</strain>
    </source>
</reference>
<accession>A0A6L9ML31</accession>
<evidence type="ECO:0000313" key="2">
    <source>
        <dbReference type="EMBL" id="NDV88547.1"/>
    </source>
</evidence>
<dbReference type="EMBL" id="JAAAMJ010000017">
    <property type="protein sequence ID" value="NDV88547.1"/>
    <property type="molecule type" value="Genomic_DNA"/>
</dbReference>
<dbReference type="Pfam" id="PF14384">
    <property type="entry name" value="BrnA_antitoxin"/>
    <property type="match status" value="1"/>
</dbReference>
<evidence type="ECO:0008006" key="4">
    <source>
        <dbReference type="Google" id="ProtNLM"/>
    </source>
</evidence>
<keyword evidence="3" id="KW-1185">Reference proteome</keyword>
<gene>
    <name evidence="2" type="ORF">GTW51_17740</name>
</gene>
<sequence length="76" mass="8448">MTPEEDAAITADALSDPDCPPLPEDTVLIPWVEYEARRLGRTRVAVDDDLVARFRKTGDGWEERLNDALRAVAPAK</sequence>
<organism evidence="2 3">
    <name type="scientific">Aurantimonas aggregata</name>
    <dbReference type="NCBI Taxonomy" id="2047720"/>
    <lineage>
        <taxon>Bacteria</taxon>
        <taxon>Pseudomonadati</taxon>
        <taxon>Pseudomonadota</taxon>
        <taxon>Alphaproteobacteria</taxon>
        <taxon>Hyphomicrobiales</taxon>
        <taxon>Aurantimonadaceae</taxon>
        <taxon>Aurantimonas</taxon>
    </lineage>
</organism>
<evidence type="ECO:0000256" key="1">
    <source>
        <dbReference type="SAM" id="MobiDB-lite"/>
    </source>
</evidence>
<protein>
    <recommendedName>
        <fullName evidence="4">BrnA antitoxin family protein</fullName>
    </recommendedName>
</protein>
<comment type="caution">
    <text evidence="2">The sequence shown here is derived from an EMBL/GenBank/DDBJ whole genome shotgun (WGS) entry which is preliminary data.</text>
</comment>
<dbReference type="InterPro" id="IPR025528">
    <property type="entry name" value="BrnA_antitoxin"/>
</dbReference>
<evidence type="ECO:0000313" key="3">
    <source>
        <dbReference type="Proteomes" id="UP000476332"/>
    </source>
</evidence>
<proteinExistence type="predicted"/>
<feature type="region of interest" description="Disordered" evidence="1">
    <location>
        <begin position="1"/>
        <end position="21"/>
    </location>
</feature>
<dbReference type="AlphaFoldDB" id="A0A6L9ML31"/>